<feature type="region of interest" description="Disordered" evidence="6">
    <location>
        <begin position="211"/>
        <end position="243"/>
    </location>
</feature>
<feature type="compositionally biased region" description="Low complexity" evidence="6">
    <location>
        <begin position="211"/>
        <end position="240"/>
    </location>
</feature>
<evidence type="ECO:0000256" key="2">
    <source>
        <dbReference type="ARBA" id="ARBA00022475"/>
    </source>
</evidence>
<proteinExistence type="predicted"/>
<feature type="transmembrane region" description="Helical" evidence="7">
    <location>
        <begin position="185"/>
        <end position="203"/>
    </location>
</feature>
<dbReference type="Proteomes" id="UP000291591">
    <property type="component" value="Unassembled WGS sequence"/>
</dbReference>
<evidence type="ECO:0000313" key="10">
    <source>
        <dbReference type="Proteomes" id="UP000291591"/>
    </source>
</evidence>
<feature type="transmembrane region" description="Helical" evidence="7">
    <location>
        <begin position="98"/>
        <end position="131"/>
    </location>
</feature>
<dbReference type="Pfam" id="PF07690">
    <property type="entry name" value="MFS_1"/>
    <property type="match status" value="1"/>
</dbReference>
<feature type="transmembrane region" description="Helical" evidence="7">
    <location>
        <begin position="66"/>
        <end position="92"/>
    </location>
</feature>
<dbReference type="InterPro" id="IPR020846">
    <property type="entry name" value="MFS_dom"/>
</dbReference>
<dbReference type="InterPro" id="IPR050189">
    <property type="entry name" value="MFS_Efflux_Transporters"/>
</dbReference>
<keyword evidence="10" id="KW-1185">Reference proteome</keyword>
<dbReference type="InterPro" id="IPR011701">
    <property type="entry name" value="MFS"/>
</dbReference>
<feature type="transmembrane region" description="Helical" evidence="7">
    <location>
        <begin position="370"/>
        <end position="391"/>
    </location>
</feature>
<evidence type="ECO:0000259" key="8">
    <source>
        <dbReference type="PROSITE" id="PS50850"/>
    </source>
</evidence>
<dbReference type="SUPFAM" id="SSF103473">
    <property type="entry name" value="MFS general substrate transporter"/>
    <property type="match status" value="1"/>
</dbReference>
<feature type="transmembrane region" description="Helical" evidence="7">
    <location>
        <begin position="28"/>
        <end position="54"/>
    </location>
</feature>
<evidence type="ECO:0000256" key="3">
    <source>
        <dbReference type="ARBA" id="ARBA00022692"/>
    </source>
</evidence>
<feature type="domain" description="Major facilitator superfamily (MFS) profile" evidence="8">
    <location>
        <begin position="29"/>
        <end position="423"/>
    </location>
</feature>
<dbReference type="Gene3D" id="1.20.1250.20">
    <property type="entry name" value="MFS general substrate transporter like domains"/>
    <property type="match status" value="1"/>
</dbReference>
<reference evidence="9 10" key="1">
    <citation type="submission" date="2019-02" db="EMBL/GenBank/DDBJ databases">
        <title>Sequencing the genomes of 1000 actinobacteria strains.</title>
        <authorList>
            <person name="Klenk H.-P."/>
        </authorList>
    </citation>
    <scope>NUCLEOTIDE SEQUENCE [LARGE SCALE GENOMIC DNA]</scope>
    <source>
        <strain evidence="9 10">DSM 45779</strain>
    </source>
</reference>
<dbReference type="InterPro" id="IPR036259">
    <property type="entry name" value="MFS_trans_sf"/>
</dbReference>
<dbReference type="GO" id="GO:0022857">
    <property type="term" value="F:transmembrane transporter activity"/>
    <property type="evidence" value="ECO:0007669"/>
    <property type="project" value="InterPro"/>
</dbReference>
<keyword evidence="3 7" id="KW-0812">Transmembrane</keyword>
<feature type="transmembrane region" description="Helical" evidence="7">
    <location>
        <begin position="252"/>
        <end position="270"/>
    </location>
</feature>
<dbReference type="RefSeq" id="WP_130291914.1">
    <property type="nucleotide sequence ID" value="NZ_SHKL01000001.1"/>
</dbReference>
<evidence type="ECO:0000256" key="4">
    <source>
        <dbReference type="ARBA" id="ARBA00022989"/>
    </source>
</evidence>
<protein>
    <submittedName>
        <fullName evidence="9">Putative MFS family arabinose efflux permease</fullName>
    </submittedName>
</protein>
<comment type="caution">
    <text evidence="9">The sequence shown here is derived from an EMBL/GenBank/DDBJ whole genome shotgun (WGS) entry which is preliminary data.</text>
</comment>
<evidence type="ECO:0000313" key="9">
    <source>
        <dbReference type="EMBL" id="RZT87819.1"/>
    </source>
</evidence>
<dbReference type="EMBL" id="SHKL01000001">
    <property type="protein sequence ID" value="RZT87819.1"/>
    <property type="molecule type" value="Genomic_DNA"/>
</dbReference>
<evidence type="ECO:0000256" key="5">
    <source>
        <dbReference type="ARBA" id="ARBA00023136"/>
    </source>
</evidence>
<dbReference type="PANTHER" id="PTHR43124:SF3">
    <property type="entry name" value="CHLORAMPHENICOL EFFLUX PUMP RV0191"/>
    <property type="match status" value="1"/>
</dbReference>
<keyword evidence="5 7" id="KW-0472">Membrane</keyword>
<feature type="transmembrane region" description="Helical" evidence="7">
    <location>
        <begin position="312"/>
        <end position="331"/>
    </location>
</feature>
<dbReference type="PANTHER" id="PTHR43124">
    <property type="entry name" value="PURINE EFFLUX PUMP PBUE"/>
    <property type="match status" value="1"/>
</dbReference>
<dbReference type="PROSITE" id="PS50850">
    <property type="entry name" value="MFS"/>
    <property type="match status" value="1"/>
</dbReference>
<keyword evidence="2" id="KW-1003">Cell membrane</keyword>
<evidence type="ECO:0000256" key="1">
    <source>
        <dbReference type="ARBA" id="ARBA00004651"/>
    </source>
</evidence>
<feature type="transmembrane region" description="Helical" evidence="7">
    <location>
        <begin position="337"/>
        <end position="358"/>
    </location>
</feature>
<dbReference type="GO" id="GO:0005886">
    <property type="term" value="C:plasma membrane"/>
    <property type="evidence" value="ECO:0007669"/>
    <property type="project" value="UniProtKB-SubCell"/>
</dbReference>
<feature type="transmembrane region" description="Helical" evidence="7">
    <location>
        <begin position="282"/>
        <end position="300"/>
    </location>
</feature>
<accession>A0A4Q7V595</accession>
<name>A0A4Q7V595_PSEST</name>
<sequence length="423" mass="41625">MNERLSTVTGGLGRHADVRSEGPDPLRAVVGLASVGVALIAVCYGLARFAYGLFVPTFRAEFGLDAATAGAVASGSYVGYCVAIVVATVATARWGPRVVAVLAGACATAGTAMIAVAPGALVLACGVVLAGSSTGLASPPLAQAVAQAVRPGLQPRVQSVVNAGTGLGVLISGPVALILAGHWRWAWAAFAAAALAVTVWSRVTVPGGVPRTRPAASSPATASPAASFTAGPSTGTTAGGVRRWAPPGSARLVLAAAVMGMGSAAVWTFGRDLVATAGASELTGTVMWIALGGAGLLGAFAGDLTDRIGHSVSWILLMLLLAVATTGLALAPGDPVVAVAAAAAFGAVYIALTGLLLLWGTRVHADRPVVGVGAAFLLLAAGQALGAPLLGVLADAVTTRGAFVGAALLLVLGAAVRPRRAHR</sequence>
<dbReference type="OrthoDB" id="2957247at2"/>
<organism evidence="9 10">
    <name type="scientific">Pseudonocardia sediminis</name>
    <dbReference type="NCBI Taxonomy" id="1397368"/>
    <lineage>
        <taxon>Bacteria</taxon>
        <taxon>Bacillati</taxon>
        <taxon>Actinomycetota</taxon>
        <taxon>Actinomycetes</taxon>
        <taxon>Pseudonocardiales</taxon>
        <taxon>Pseudonocardiaceae</taxon>
        <taxon>Pseudonocardia</taxon>
    </lineage>
</organism>
<comment type="subcellular location">
    <subcellularLocation>
        <location evidence="1">Cell membrane</location>
        <topology evidence="1">Multi-pass membrane protein</topology>
    </subcellularLocation>
</comment>
<keyword evidence="4 7" id="KW-1133">Transmembrane helix</keyword>
<evidence type="ECO:0000256" key="7">
    <source>
        <dbReference type="SAM" id="Phobius"/>
    </source>
</evidence>
<gene>
    <name evidence="9" type="ORF">EV383_4745</name>
</gene>
<feature type="transmembrane region" description="Helical" evidence="7">
    <location>
        <begin position="397"/>
        <end position="416"/>
    </location>
</feature>
<evidence type="ECO:0000256" key="6">
    <source>
        <dbReference type="SAM" id="MobiDB-lite"/>
    </source>
</evidence>
<dbReference type="AlphaFoldDB" id="A0A4Q7V595"/>
<feature type="transmembrane region" description="Helical" evidence="7">
    <location>
        <begin position="160"/>
        <end position="179"/>
    </location>
</feature>